<reference evidence="2 3" key="1">
    <citation type="submission" date="2022-05" db="EMBL/GenBank/DDBJ databases">
        <authorList>
            <consortium name="Genoscope - CEA"/>
            <person name="William W."/>
        </authorList>
    </citation>
    <scope>NUCLEOTIDE SEQUENCE [LARGE SCALE GENOMIC DNA]</scope>
</reference>
<evidence type="ECO:0000256" key="1">
    <source>
        <dbReference type="SAM" id="MobiDB-lite"/>
    </source>
</evidence>
<feature type="region of interest" description="Disordered" evidence="1">
    <location>
        <begin position="216"/>
        <end position="241"/>
    </location>
</feature>
<protein>
    <submittedName>
        <fullName evidence="2">Uncharacterized protein</fullName>
    </submittedName>
</protein>
<organism evidence="2 3">
    <name type="scientific">Porites lobata</name>
    <dbReference type="NCBI Taxonomy" id="104759"/>
    <lineage>
        <taxon>Eukaryota</taxon>
        <taxon>Metazoa</taxon>
        <taxon>Cnidaria</taxon>
        <taxon>Anthozoa</taxon>
        <taxon>Hexacorallia</taxon>
        <taxon>Scleractinia</taxon>
        <taxon>Fungiina</taxon>
        <taxon>Poritidae</taxon>
        <taxon>Porites</taxon>
    </lineage>
</organism>
<dbReference type="Proteomes" id="UP001159405">
    <property type="component" value="Unassembled WGS sequence"/>
</dbReference>
<name>A0ABN8PIJ6_9CNID</name>
<gene>
    <name evidence="2" type="ORF">PLOB_00044229</name>
</gene>
<evidence type="ECO:0000313" key="3">
    <source>
        <dbReference type="Proteomes" id="UP001159405"/>
    </source>
</evidence>
<dbReference type="EMBL" id="CALNXK010000074">
    <property type="protein sequence ID" value="CAH3144681.1"/>
    <property type="molecule type" value="Genomic_DNA"/>
</dbReference>
<evidence type="ECO:0000313" key="2">
    <source>
        <dbReference type="EMBL" id="CAH3144681.1"/>
    </source>
</evidence>
<comment type="caution">
    <text evidence="2">The sequence shown here is derived from an EMBL/GenBank/DDBJ whole genome shotgun (WGS) entry which is preliminary data.</text>
</comment>
<feature type="region of interest" description="Disordered" evidence="1">
    <location>
        <begin position="1"/>
        <end position="107"/>
    </location>
</feature>
<proteinExistence type="predicted"/>
<sequence length="931" mass="101389">MPTAGEARLKSNSVQKTSQDRVSLKGKISTNKSALVKTKLTQHHNNGKSSIPVPVKKGAAKGKENSNPNEGCTVGKRSSKVKKAPNFSKIHKKWESQLSKGKAVSKKKNTTVEAFNLTKGDQQGHNFKRPYAYISEDEGDAVSGSEDDFEIDSTALKGILNNTGIKDEDLKINGRATIAALPSSESGISGQTAGIRTSIYYTRPTIQRDVTASGIAPRTCDTSTKARPPLTPLQPSNVDITSAISQPGSCIKKKVAWADQAREKDPFDFKPDASSLQSILNNTGINDNLTRLQNTGRVTLAGGRLTPYLRSRQAFREEPTIKRSSIYYTGPKRTRPSPRGSMIRTRLATEAAGKYNPLTTVVGKQGQLQEQDELDPTASLAATQLSTKTRVPDSQPFKSFPLSTPSRILVSRAQPSSAKDQPTWADILTPQRVSQTQATRSQASFDPLRTPRKQEALDEELCTPQRVTSVNKNYSLPQEPIIAVNSSVALGRKPLVDSTTPNSTLLTRQASIPQPVDLQSHHTSMATQAWRPQPSSTIDLNSQYSHTRTLSFPSSVATLSTASRPVPCVSSRQLQPEICTPLSQTGGSKLQLSTLQISSYQPSLKAEASASLTEVRLPQRTPISMEHQEDDVIRQLERQAMEDLGLLQISDRKIHEDSKSVDDDKGEVFCSNVSKALDNRDSVVKKPQACSRPPPTFNSKQPAWEEHLCSGDITSTYLQNDSSFCPPVRLAYPTPVKGTSTVSAVSNTLRSCDSLPKGSQSSLNNGSSFCPPVKLAYPTPVKGTSSVIAIPNTLRSDGSLSKGNQQVNSRAMHSNNLSLRSALSSSNPRSLPSRNATQVRGVGEVCSRLRWDEVTAVDDLTSAFRPATSSYRTTAKVKAQEKLLDMEVASYMAVSQSYLVKSLEHTVRPMNPLARQFLEGDSMHFHPINSR</sequence>
<accession>A0ABN8PIJ6</accession>
<keyword evidence="3" id="KW-1185">Reference proteome</keyword>